<organism evidence="3 4">
    <name type="scientific">Parascedosporium putredinis</name>
    <dbReference type="NCBI Taxonomy" id="1442378"/>
    <lineage>
        <taxon>Eukaryota</taxon>
        <taxon>Fungi</taxon>
        <taxon>Dikarya</taxon>
        <taxon>Ascomycota</taxon>
        <taxon>Pezizomycotina</taxon>
        <taxon>Sordariomycetes</taxon>
        <taxon>Hypocreomycetidae</taxon>
        <taxon>Microascales</taxon>
        <taxon>Microascaceae</taxon>
        <taxon>Parascedosporium</taxon>
    </lineage>
</organism>
<evidence type="ECO:0000256" key="2">
    <source>
        <dbReference type="SAM" id="SignalP"/>
    </source>
</evidence>
<dbReference type="InterPro" id="IPR036770">
    <property type="entry name" value="Ankyrin_rpt-contain_sf"/>
</dbReference>
<feature type="chain" id="PRO_5040451412" evidence="2">
    <location>
        <begin position="18"/>
        <end position="637"/>
    </location>
</feature>
<keyword evidence="4" id="KW-1185">Reference proteome</keyword>
<dbReference type="OrthoDB" id="7464126at2759"/>
<keyword evidence="1" id="KW-1133">Transmembrane helix</keyword>
<evidence type="ECO:0000313" key="3">
    <source>
        <dbReference type="EMBL" id="CAI4217695.1"/>
    </source>
</evidence>
<feature type="transmembrane region" description="Helical" evidence="1">
    <location>
        <begin position="93"/>
        <end position="111"/>
    </location>
</feature>
<protein>
    <submittedName>
        <fullName evidence="3">Uncharacterized protein</fullName>
    </submittedName>
</protein>
<keyword evidence="2" id="KW-0732">Signal</keyword>
<dbReference type="Proteomes" id="UP000838763">
    <property type="component" value="Unassembled WGS sequence"/>
</dbReference>
<feature type="transmembrane region" description="Helical" evidence="1">
    <location>
        <begin position="61"/>
        <end position="81"/>
    </location>
</feature>
<evidence type="ECO:0000313" key="4">
    <source>
        <dbReference type="Proteomes" id="UP000838763"/>
    </source>
</evidence>
<dbReference type="SUPFAM" id="SSF48403">
    <property type="entry name" value="Ankyrin repeat"/>
    <property type="match status" value="1"/>
</dbReference>
<dbReference type="EMBL" id="CALLCH030000016">
    <property type="protein sequence ID" value="CAI4217695.1"/>
    <property type="molecule type" value="Genomic_DNA"/>
</dbReference>
<sequence>MAIFLSQLLFLVGLTAAQSGNAQWSDFADNFASDLAPIIALFGEQVTKQFLSESTSFLDNIIFGVAPLGILTAVVSVIRVYGSASLSRSSEGLRSLMLSFFGYASWATFFNDSLYDDKASLPPLWSFCLTVVGTVFIVTSMTLCAMLIERKSEERTFFQDIGKSDSSTLFWLQRGGQRIGDQPDKPGKPCLIKGFGSLDEAIAFIKSEESPQLTPNKAARILYYRSRLAYLASESEMPIEPGWGTEVHEMAVKLQTLLEESMGYIFSSIGMPEIRKDTRSSLLQLIAQDIFTIFIDDIADVLAPLQGVNWRQSRATVSNPPGPLDEQPYLELMNTHVEYLADKLAAAGIGSKEDALMSIVPALAMKWKLPLLEESLNDLLLAASTHRRSGRYELGQDLLTILLNSRDAPFNHRVIMAMGQLYRAACRSLNQTDHYLGVNGFEKMMRLKFKEGAESLGSLDRYKGLGEFYSEGARAIQRGSTWGIDCEWLSVKEMLTIADKTDLAKQSNKELVKLLKLAIEQGCPELVEDIWTANVKLIHEEDDEGRTPIFWAIDKHYYDTETFRTLLEWLGIPLDLADRRGTTPLAFARKSGIRGAADLLLQRMSDLEARKKTGNPWPSGWCRSAVLSQACGCSSRQ</sequence>
<feature type="signal peptide" evidence="2">
    <location>
        <begin position="1"/>
        <end position="17"/>
    </location>
</feature>
<dbReference type="Gene3D" id="1.25.40.20">
    <property type="entry name" value="Ankyrin repeat-containing domain"/>
    <property type="match status" value="1"/>
</dbReference>
<feature type="transmembrane region" description="Helical" evidence="1">
    <location>
        <begin position="123"/>
        <end position="148"/>
    </location>
</feature>
<evidence type="ECO:0000256" key="1">
    <source>
        <dbReference type="SAM" id="Phobius"/>
    </source>
</evidence>
<reference evidence="3" key="1">
    <citation type="submission" date="2022-11" db="EMBL/GenBank/DDBJ databases">
        <authorList>
            <person name="Scott C."/>
            <person name="Bruce N."/>
        </authorList>
    </citation>
    <scope>NUCLEOTIDE SEQUENCE</scope>
</reference>
<keyword evidence="1" id="KW-0812">Transmembrane</keyword>
<accession>A0A9P1H833</accession>
<proteinExistence type="predicted"/>
<name>A0A9P1H833_9PEZI</name>
<dbReference type="AlphaFoldDB" id="A0A9P1H833"/>
<gene>
    <name evidence="3" type="ORF">PPNO1_LOCUS7298</name>
</gene>
<keyword evidence="1" id="KW-0472">Membrane</keyword>
<comment type="caution">
    <text evidence="3">The sequence shown here is derived from an EMBL/GenBank/DDBJ whole genome shotgun (WGS) entry which is preliminary data.</text>
</comment>